<dbReference type="InterPro" id="IPR019775">
    <property type="entry name" value="WD40_repeat_CS"/>
</dbReference>
<keyword evidence="6" id="KW-1185">Reference proteome</keyword>
<keyword evidence="2" id="KW-0677">Repeat</keyword>
<organism evidence="5 6">
    <name type="scientific">Rhodocollybia butyracea</name>
    <dbReference type="NCBI Taxonomy" id="206335"/>
    <lineage>
        <taxon>Eukaryota</taxon>
        <taxon>Fungi</taxon>
        <taxon>Dikarya</taxon>
        <taxon>Basidiomycota</taxon>
        <taxon>Agaricomycotina</taxon>
        <taxon>Agaricomycetes</taxon>
        <taxon>Agaricomycetidae</taxon>
        <taxon>Agaricales</taxon>
        <taxon>Marasmiineae</taxon>
        <taxon>Omphalotaceae</taxon>
        <taxon>Rhodocollybia</taxon>
    </lineage>
</organism>
<dbReference type="CDD" id="cd00200">
    <property type="entry name" value="WD40"/>
    <property type="match status" value="2"/>
</dbReference>
<evidence type="ECO:0000256" key="3">
    <source>
        <dbReference type="PROSITE-ProRule" id="PRU00221"/>
    </source>
</evidence>
<feature type="repeat" description="WD" evidence="3">
    <location>
        <begin position="623"/>
        <end position="664"/>
    </location>
</feature>
<feature type="repeat" description="WD" evidence="3">
    <location>
        <begin position="755"/>
        <end position="795"/>
    </location>
</feature>
<dbReference type="AlphaFoldDB" id="A0A9P5PSC2"/>
<dbReference type="PANTHER" id="PTHR22847">
    <property type="entry name" value="WD40 REPEAT PROTEIN"/>
    <property type="match status" value="1"/>
</dbReference>
<dbReference type="GO" id="GO:1990234">
    <property type="term" value="C:transferase complex"/>
    <property type="evidence" value="ECO:0007669"/>
    <property type="project" value="UniProtKB-ARBA"/>
</dbReference>
<dbReference type="InterPro" id="IPR036322">
    <property type="entry name" value="WD40_repeat_dom_sf"/>
</dbReference>
<evidence type="ECO:0000313" key="6">
    <source>
        <dbReference type="Proteomes" id="UP000772434"/>
    </source>
</evidence>
<dbReference type="SMART" id="SM00320">
    <property type="entry name" value="WD40"/>
    <property type="match status" value="11"/>
</dbReference>
<dbReference type="PROSITE" id="PS50837">
    <property type="entry name" value="NACHT"/>
    <property type="match status" value="1"/>
</dbReference>
<dbReference type="SUPFAM" id="SSF50978">
    <property type="entry name" value="WD40 repeat-like"/>
    <property type="match status" value="1"/>
</dbReference>
<dbReference type="InterPro" id="IPR020472">
    <property type="entry name" value="WD40_PAC1"/>
</dbReference>
<evidence type="ECO:0000313" key="5">
    <source>
        <dbReference type="EMBL" id="KAF9067617.1"/>
    </source>
</evidence>
<dbReference type="InterPro" id="IPR015943">
    <property type="entry name" value="WD40/YVTN_repeat-like_dom_sf"/>
</dbReference>
<feature type="repeat" description="WD" evidence="3">
    <location>
        <begin position="712"/>
        <end position="753"/>
    </location>
</feature>
<name>A0A9P5PSC2_9AGAR</name>
<feature type="repeat" description="WD" evidence="3">
    <location>
        <begin position="840"/>
        <end position="881"/>
    </location>
</feature>
<proteinExistence type="predicted"/>
<dbReference type="PROSITE" id="PS50082">
    <property type="entry name" value="WD_REPEATS_2"/>
    <property type="match status" value="10"/>
</dbReference>
<dbReference type="InterPro" id="IPR056884">
    <property type="entry name" value="NPHP3-like_N"/>
</dbReference>
<dbReference type="InterPro" id="IPR001680">
    <property type="entry name" value="WD40_rpt"/>
</dbReference>
<feature type="repeat" description="WD" evidence="3">
    <location>
        <begin position="806"/>
        <end position="838"/>
    </location>
</feature>
<sequence>MNGTLRPVCLPGTRQEIRDSITHSLTTPPDVNLKDPGNLMWLSGVAGAGKSTISTSISQYFQELGRLGAFLFFNRADKLQSDPADVIRTIAFQLARSNIHIASAICTAIDNDPASIDSPIQTQFQKLLLDPLQIAASQNQIHGPIIVILDALDECGTAESRRSLVSLISDDFPKLPPAFRFFITSRPDSDIASKFENQLKIAKYPLDITMPLSLTDIRIYLDNQMVEIRERHSRRNLSPTWPGEPQMKALTERSSGLFIWASTVTKYLLQSFKPNDALKSILAKGLTTLDDLYAGALEVAGPWSDPTFIKEAQAALSVVVFGKTPMSDTMIDALLGLGPESSSSQIFGELGCVLQWLGPGQPVKVLHASFSDYLTDYGRSGAKPWFIDASILELQVAQGCLQVLKKGLRFNICGFEDSYIYTTQVPDVSHRITAHTSPHLLYSSLYWASHLAVMGSSTPHLPDGFLEDLKDLMYKKFLFWLEVLCIQQKVGIAKDVLEAVAKFAKNYGQEELADFAIDAVKFVIAFAPVIAHSVPHIYLSALPFAPSGSKVKKHYSSLLGQTVGIQSSVSGQWPRLQATIKGHSGAVLSVAFSPGGNRIASGSADMTLRAWDARTGDLLVGPFTGHTDQVKCVAFSRDGEKIVSGSFDKTVLVWDAQTGKPIGAPLTGHEGIVNSVCFSPNGEQIASASLDETVHIWDWDGHSEDSTKPPMVIKHAAAVQAIAFAPDRDQVVSGSGDSLVQIWDTRTGKLVTGPLTGHTQFIRSVAFSPDGKQILSLSHEAARIWDAYTGTEIIAIPTPKGTYAYSATFAPNGQHIVLGYRDTLLRIWDVQTGALVSAPIDGHSGVVLAVSVSPDGTRIASGSVDKTIRVWDAQELSAALKVDAQHANDQEIVQMYHPSGTGHTSAVQCVAFSPKGDYIASGSWDRTVCVWDAHTGTVVAGPFHGHEDRVYCIAFSPNGEQIVSGSQDGTVWVWSVQNRTMVAGPLKGHSNQVWCVAFSPQGDQIVSGSEDKMICVWDVATSSLVIRLPDVHTSAVLSVAFSSDSRQIRSASKSGEYIVSDMQTGALVEGPFKFQEPDQTYRIKFSPDGKLIGASGKDSCGAGL</sequence>
<dbReference type="SUPFAM" id="SSF52540">
    <property type="entry name" value="P-loop containing nucleoside triphosphate hydrolases"/>
    <property type="match status" value="1"/>
</dbReference>
<feature type="repeat" description="WD" evidence="3">
    <location>
        <begin position="666"/>
        <end position="698"/>
    </location>
</feature>
<feature type="repeat" description="WD" evidence="3">
    <location>
        <begin position="900"/>
        <end position="941"/>
    </location>
</feature>
<evidence type="ECO:0000256" key="1">
    <source>
        <dbReference type="ARBA" id="ARBA00022574"/>
    </source>
</evidence>
<dbReference type="PROSITE" id="PS50294">
    <property type="entry name" value="WD_REPEATS_REGION"/>
    <property type="match status" value="8"/>
</dbReference>
<feature type="repeat" description="WD" evidence="3">
    <location>
        <begin position="986"/>
        <end position="1027"/>
    </location>
</feature>
<feature type="repeat" description="WD" evidence="3">
    <location>
        <begin position="580"/>
        <end position="621"/>
    </location>
</feature>
<dbReference type="PROSITE" id="PS00678">
    <property type="entry name" value="WD_REPEATS_1"/>
    <property type="match status" value="6"/>
</dbReference>
<dbReference type="Gene3D" id="3.40.50.300">
    <property type="entry name" value="P-loop containing nucleotide triphosphate hydrolases"/>
    <property type="match status" value="1"/>
</dbReference>
<feature type="repeat" description="WD" evidence="3">
    <location>
        <begin position="943"/>
        <end position="984"/>
    </location>
</feature>
<dbReference type="PANTHER" id="PTHR22847:SF637">
    <property type="entry name" value="WD REPEAT DOMAIN 5B"/>
    <property type="match status" value="1"/>
</dbReference>
<dbReference type="InterPro" id="IPR011047">
    <property type="entry name" value="Quinoprotein_ADH-like_sf"/>
</dbReference>
<comment type="caution">
    <text evidence="5">The sequence shown here is derived from an EMBL/GenBank/DDBJ whole genome shotgun (WGS) entry which is preliminary data.</text>
</comment>
<dbReference type="PRINTS" id="PR00320">
    <property type="entry name" value="GPROTEINBRPT"/>
</dbReference>
<protein>
    <recommendedName>
        <fullName evidence="4">NACHT domain-containing protein</fullName>
    </recommendedName>
</protein>
<dbReference type="InterPro" id="IPR027417">
    <property type="entry name" value="P-loop_NTPase"/>
</dbReference>
<dbReference type="Gene3D" id="2.130.10.10">
    <property type="entry name" value="YVTN repeat-like/Quinoprotein amine dehydrogenase"/>
    <property type="match status" value="4"/>
</dbReference>
<evidence type="ECO:0000256" key="2">
    <source>
        <dbReference type="ARBA" id="ARBA00022737"/>
    </source>
</evidence>
<dbReference type="SUPFAM" id="SSF50998">
    <property type="entry name" value="Quinoprotein alcohol dehydrogenase-like"/>
    <property type="match status" value="1"/>
</dbReference>
<dbReference type="InterPro" id="IPR007111">
    <property type="entry name" value="NACHT_NTPase"/>
</dbReference>
<dbReference type="EMBL" id="JADNRY010000070">
    <property type="protein sequence ID" value="KAF9067617.1"/>
    <property type="molecule type" value="Genomic_DNA"/>
</dbReference>
<dbReference type="Pfam" id="PF24883">
    <property type="entry name" value="NPHP3_N"/>
    <property type="match status" value="1"/>
</dbReference>
<dbReference type="Proteomes" id="UP000772434">
    <property type="component" value="Unassembled WGS sequence"/>
</dbReference>
<evidence type="ECO:0000259" key="4">
    <source>
        <dbReference type="PROSITE" id="PS50837"/>
    </source>
</evidence>
<dbReference type="OrthoDB" id="163438at2759"/>
<gene>
    <name evidence="5" type="ORF">BDP27DRAFT_899473</name>
</gene>
<reference evidence="5" key="1">
    <citation type="submission" date="2020-11" db="EMBL/GenBank/DDBJ databases">
        <authorList>
            <consortium name="DOE Joint Genome Institute"/>
            <person name="Ahrendt S."/>
            <person name="Riley R."/>
            <person name="Andreopoulos W."/>
            <person name="Labutti K."/>
            <person name="Pangilinan J."/>
            <person name="Ruiz-Duenas F.J."/>
            <person name="Barrasa J.M."/>
            <person name="Sanchez-Garcia M."/>
            <person name="Camarero S."/>
            <person name="Miyauchi S."/>
            <person name="Serrano A."/>
            <person name="Linde D."/>
            <person name="Babiker R."/>
            <person name="Drula E."/>
            <person name="Ayuso-Fernandez I."/>
            <person name="Pacheco R."/>
            <person name="Padilla G."/>
            <person name="Ferreira P."/>
            <person name="Barriuso J."/>
            <person name="Kellner H."/>
            <person name="Castanera R."/>
            <person name="Alfaro M."/>
            <person name="Ramirez L."/>
            <person name="Pisabarro A.G."/>
            <person name="Kuo A."/>
            <person name="Tritt A."/>
            <person name="Lipzen A."/>
            <person name="He G."/>
            <person name="Yan M."/>
            <person name="Ng V."/>
            <person name="Cullen D."/>
            <person name="Martin F."/>
            <person name="Rosso M.-N."/>
            <person name="Henrissat B."/>
            <person name="Hibbett D."/>
            <person name="Martinez A.T."/>
            <person name="Grigoriev I.V."/>
        </authorList>
    </citation>
    <scope>NUCLEOTIDE SEQUENCE</scope>
    <source>
        <strain evidence="5">AH 40177</strain>
    </source>
</reference>
<keyword evidence="1 3" id="KW-0853">WD repeat</keyword>
<accession>A0A9P5PSC2</accession>
<dbReference type="Pfam" id="PF00400">
    <property type="entry name" value="WD40"/>
    <property type="match status" value="9"/>
</dbReference>
<feature type="domain" description="NACHT" evidence="4">
    <location>
        <begin position="38"/>
        <end position="189"/>
    </location>
</feature>